<evidence type="ECO:0000256" key="1">
    <source>
        <dbReference type="SAM" id="Phobius"/>
    </source>
</evidence>
<feature type="transmembrane region" description="Helical" evidence="1">
    <location>
        <begin position="6"/>
        <end position="26"/>
    </location>
</feature>
<dbReference type="GO" id="GO:0048039">
    <property type="term" value="F:ubiquinone binding"/>
    <property type="evidence" value="ECO:0007669"/>
    <property type="project" value="TreeGrafter"/>
</dbReference>
<organism evidence="2">
    <name type="scientific">marine metagenome</name>
    <dbReference type="NCBI Taxonomy" id="408172"/>
    <lineage>
        <taxon>unclassified sequences</taxon>
        <taxon>metagenomes</taxon>
        <taxon>ecological metagenomes</taxon>
    </lineage>
</organism>
<dbReference type="AlphaFoldDB" id="A0A382KEW2"/>
<evidence type="ECO:0000313" key="2">
    <source>
        <dbReference type="EMBL" id="SVC23544.1"/>
    </source>
</evidence>
<name>A0A382KEW2_9ZZZZ</name>
<dbReference type="InterPro" id="IPR003918">
    <property type="entry name" value="NADH_UbQ_OxRdtase"/>
</dbReference>
<dbReference type="PANTHER" id="PTHR43507">
    <property type="entry name" value="NADH-UBIQUINONE OXIDOREDUCTASE CHAIN 4"/>
    <property type="match status" value="1"/>
</dbReference>
<dbReference type="GO" id="GO:0015990">
    <property type="term" value="P:electron transport coupled proton transport"/>
    <property type="evidence" value="ECO:0007669"/>
    <property type="project" value="TreeGrafter"/>
</dbReference>
<evidence type="ECO:0008006" key="3">
    <source>
        <dbReference type="Google" id="ProtNLM"/>
    </source>
</evidence>
<dbReference type="GO" id="GO:0042773">
    <property type="term" value="P:ATP synthesis coupled electron transport"/>
    <property type="evidence" value="ECO:0007669"/>
    <property type="project" value="InterPro"/>
</dbReference>
<gene>
    <name evidence="2" type="ORF">METZ01_LOCUS276398</name>
</gene>
<keyword evidence="1" id="KW-0812">Transmembrane</keyword>
<protein>
    <recommendedName>
        <fullName evidence="3">NADH:quinone oxidoreductase/Mrp antiporter membrane subunit domain-containing protein</fullName>
    </recommendedName>
</protein>
<reference evidence="2" key="1">
    <citation type="submission" date="2018-05" db="EMBL/GenBank/DDBJ databases">
        <authorList>
            <person name="Lanie J.A."/>
            <person name="Ng W.-L."/>
            <person name="Kazmierczak K.M."/>
            <person name="Andrzejewski T.M."/>
            <person name="Davidsen T.M."/>
            <person name="Wayne K.J."/>
            <person name="Tettelin H."/>
            <person name="Glass J.I."/>
            <person name="Rusch D."/>
            <person name="Podicherti R."/>
            <person name="Tsui H.-C.T."/>
            <person name="Winkler M.E."/>
        </authorList>
    </citation>
    <scope>NUCLEOTIDE SEQUENCE</scope>
</reference>
<keyword evidence="1" id="KW-1133">Transmembrane helix</keyword>
<feature type="transmembrane region" description="Helical" evidence="1">
    <location>
        <begin position="38"/>
        <end position="57"/>
    </location>
</feature>
<sequence>MIDFPILSALLVIPILGILFMSLIRANNANAERNLKQTALWISFLNFLASLFLLFSFDASNPEFQFVENYFWLDSSISYKVGIDGISILLIV</sequence>
<dbReference type="EMBL" id="UINC01080527">
    <property type="protein sequence ID" value="SVC23544.1"/>
    <property type="molecule type" value="Genomic_DNA"/>
</dbReference>
<accession>A0A382KEW2</accession>
<dbReference type="GO" id="GO:0008137">
    <property type="term" value="F:NADH dehydrogenase (ubiquinone) activity"/>
    <property type="evidence" value="ECO:0007669"/>
    <property type="project" value="InterPro"/>
</dbReference>
<dbReference type="PANTHER" id="PTHR43507:SF1">
    <property type="entry name" value="NADH-UBIQUINONE OXIDOREDUCTASE CHAIN 4"/>
    <property type="match status" value="1"/>
</dbReference>
<keyword evidence="1" id="KW-0472">Membrane</keyword>
<proteinExistence type="predicted"/>
<feature type="non-terminal residue" evidence="2">
    <location>
        <position position="92"/>
    </location>
</feature>
<dbReference type="GO" id="GO:0003954">
    <property type="term" value="F:NADH dehydrogenase activity"/>
    <property type="evidence" value="ECO:0007669"/>
    <property type="project" value="TreeGrafter"/>
</dbReference>